<protein>
    <submittedName>
        <fullName evidence="2">DUF3108 domain-containing protein</fullName>
    </submittedName>
</protein>
<dbReference type="InterPro" id="IPR021457">
    <property type="entry name" value="DUF3108"/>
</dbReference>
<name>A0ABY4VH02_9GAMM</name>
<dbReference type="Proteomes" id="UP001055658">
    <property type="component" value="Chromosome"/>
</dbReference>
<dbReference type="Pfam" id="PF11306">
    <property type="entry name" value="DUF3108"/>
    <property type="match status" value="1"/>
</dbReference>
<dbReference type="RefSeq" id="WP_252085025.1">
    <property type="nucleotide sequence ID" value="NZ_CP092418.1"/>
</dbReference>
<feature type="signal peptide" evidence="1">
    <location>
        <begin position="1"/>
        <end position="24"/>
    </location>
</feature>
<reference evidence="2" key="1">
    <citation type="submission" date="2022-02" db="EMBL/GenBank/DDBJ databases">
        <title>Coral-associated bacteria.</title>
        <authorList>
            <person name="Tang K."/>
            <person name="Wang X."/>
        </authorList>
    </citation>
    <scope>NUCLEOTIDE SEQUENCE</scope>
    <source>
        <strain evidence="2">SCSIO 43006</strain>
    </source>
</reference>
<evidence type="ECO:0000313" key="3">
    <source>
        <dbReference type="Proteomes" id="UP001055658"/>
    </source>
</evidence>
<keyword evidence="1" id="KW-0732">Signal</keyword>
<sequence>MRGSVVRIFISSLFFLFLSTQSLASQLEPFKATYTARYNGISVTATRELTGQEGSWRLDFNTFALFASIKEYSRFISQDGNITPYHYEYRRKGLGRDRGTILSFEPDKGMVFNVSNPERDMENVSPNILDKLSYQMQLTLDVAAGKENLQYEVADGKKIRKYTFAKEGSEVIKTPMGKVEAIKVRRVRDADSERETTVWIAPQWNYALVKLVQREENGKKYQITLKKLSINGKSVGAGQ</sequence>
<organism evidence="2 3">
    <name type="scientific">Microbulbifer variabilis</name>
    <dbReference type="NCBI Taxonomy" id="266805"/>
    <lineage>
        <taxon>Bacteria</taxon>
        <taxon>Pseudomonadati</taxon>
        <taxon>Pseudomonadota</taxon>
        <taxon>Gammaproteobacteria</taxon>
        <taxon>Cellvibrionales</taxon>
        <taxon>Microbulbiferaceae</taxon>
        <taxon>Microbulbifer</taxon>
    </lineage>
</organism>
<accession>A0ABY4VH02</accession>
<dbReference type="EMBL" id="CP092418">
    <property type="protein sequence ID" value="USD22671.1"/>
    <property type="molecule type" value="Genomic_DNA"/>
</dbReference>
<gene>
    <name evidence="2" type="ORF">MJO52_05930</name>
</gene>
<keyword evidence="3" id="KW-1185">Reference proteome</keyword>
<feature type="chain" id="PRO_5046093341" evidence="1">
    <location>
        <begin position="25"/>
        <end position="239"/>
    </location>
</feature>
<evidence type="ECO:0000313" key="2">
    <source>
        <dbReference type="EMBL" id="USD22671.1"/>
    </source>
</evidence>
<proteinExistence type="predicted"/>
<evidence type="ECO:0000256" key="1">
    <source>
        <dbReference type="SAM" id="SignalP"/>
    </source>
</evidence>